<dbReference type="InterPro" id="IPR038479">
    <property type="entry name" value="Transthyretin-like_sf"/>
</dbReference>
<dbReference type="InterPro" id="IPR001534">
    <property type="entry name" value="Transthyretin-like"/>
</dbReference>
<reference evidence="7" key="1">
    <citation type="submission" date="2022-11" db="UniProtKB">
        <authorList>
            <consortium name="WormBaseParasite"/>
        </authorList>
    </citation>
    <scope>IDENTIFICATION</scope>
</reference>
<evidence type="ECO:0000256" key="3">
    <source>
        <dbReference type="ARBA" id="ARBA00022525"/>
    </source>
</evidence>
<evidence type="ECO:0000256" key="5">
    <source>
        <dbReference type="SAM" id="SignalP"/>
    </source>
</evidence>
<proteinExistence type="inferred from homology"/>
<accession>A0A915EM66</accession>
<evidence type="ECO:0000256" key="2">
    <source>
        <dbReference type="ARBA" id="ARBA00010112"/>
    </source>
</evidence>
<feature type="signal peptide" evidence="5">
    <location>
        <begin position="1"/>
        <end position="22"/>
    </location>
</feature>
<keyword evidence="3" id="KW-0964">Secreted</keyword>
<evidence type="ECO:0000313" key="6">
    <source>
        <dbReference type="Proteomes" id="UP000887574"/>
    </source>
</evidence>
<comment type="subcellular location">
    <subcellularLocation>
        <location evidence="1">Secreted</location>
    </subcellularLocation>
</comment>
<evidence type="ECO:0000313" key="7">
    <source>
        <dbReference type="WBParaSite" id="jg7348"/>
    </source>
</evidence>
<evidence type="ECO:0000256" key="1">
    <source>
        <dbReference type="ARBA" id="ARBA00004613"/>
    </source>
</evidence>
<dbReference type="Gene3D" id="2.60.40.3330">
    <property type="match status" value="1"/>
</dbReference>
<dbReference type="Pfam" id="PF01060">
    <property type="entry name" value="TTR-52"/>
    <property type="match status" value="1"/>
</dbReference>
<name>A0A915EM66_9BILA</name>
<keyword evidence="4 5" id="KW-0732">Signal</keyword>
<protein>
    <submittedName>
        <fullName evidence="7">Uncharacterized protein</fullName>
    </submittedName>
</protein>
<dbReference type="GO" id="GO:0009986">
    <property type="term" value="C:cell surface"/>
    <property type="evidence" value="ECO:0007669"/>
    <property type="project" value="InterPro"/>
</dbReference>
<dbReference type="WBParaSite" id="jg7348">
    <property type="protein sequence ID" value="jg7348"/>
    <property type="gene ID" value="jg7348"/>
</dbReference>
<dbReference type="AlphaFoldDB" id="A0A915EM66"/>
<sequence length="116" mass="12922">MKTLVGSCVILFALAAIAYTFGIRTKQAAGAQGYLTCDGRPAANILVKLYDKDRFTSMDDKMASTKTDSPKLTQSFTSTTIAMTVEAMPTTFQHHDPRQVREQWRHTSTALQCWNN</sequence>
<organism evidence="6 7">
    <name type="scientific">Ditylenchus dipsaci</name>
    <dbReference type="NCBI Taxonomy" id="166011"/>
    <lineage>
        <taxon>Eukaryota</taxon>
        <taxon>Metazoa</taxon>
        <taxon>Ecdysozoa</taxon>
        <taxon>Nematoda</taxon>
        <taxon>Chromadorea</taxon>
        <taxon>Rhabditida</taxon>
        <taxon>Tylenchina</taxon>
        <taxon>Tylenchomorpha</taxon>
        <taxon>Sphaerularioidea</taxon>
        <taxon>Anguinidae</taxon>
        <taxon>Anguininae</taxon>
        <taxon>Ditylenchus</taxon>
    </lineage>
</organism>
<dbReference type="GO" id="GO:0005576">
    <property type="term" value="C:extracellular region"/>
    <property type="evidence" value="ECO:0007669"/>
    <property type="project" value="UniProtKB-SubCell"/>
</dbReference>
<evidence type="ECO:0000256" key="4">
    <source>
        <dbReference type="ARBA" id="ARBA00022729"/>
    </source>
</evidence>
<feature type="chain" id="PRO_5037455831" evidence="5">
    <location>
        <begin position="23"/>
        <end position="116"/>
    </location>
</feature>
<keyword evidence="6" id="KW-1185">Reference proteome</keyword>
<comment type="similarity">
    <text evidence="2">Belongs to the nematode transthyretin-like family.</text>
</comment>
<dbReference type="Proteomes" id="UP000887574">
    <property type="component" value="Unplaced"/>
</dbReference>